<evidence type="ECO:0000256" key="2">
    <source>
        <dbReference type="ARBA" id="ARBA00009142"/>
    </source>
</evidence>
<feature type="transmembrane region" description="Helical" evidence="6">
    <location>
        <begin position="138"/>
        <end position="159"/>
    </location>
</feature>
<evidence type="ECO:0000256" key="1">
    <source>
        <dbReference type="ARBA" id="ARBA00004141"/>
    </source>
</evidence>
<feature type="transmembrane region" description="Helical" evidence="6">
    <location>
        <begin position="7"/>
        <end position="36"/>
    </location>
</feature>
<name>A0ABR5VIN5_MARGR</name>
<comment type="subcellular location">
    <subcellularLocation>
        <location evidence="6">Cell membrane</location>
        <topology evidence="6">Multi-pass membrane protein</topology>
    </subcellularLocation>
    <subcellularLocation>
        <location evidence="1">Membrane</location>
        <topology evidence="1">Multi-pass membrane protein</topology>
    </subcellularLocation>
</comment>
<dbReference type="Pfam" id="PF01925">
    <property type="entry name" value="TauE"/>
    <property type="match status" value="1"/>
</dbReference>
<keyword evidence="8" id="KW-1185">Reference proteome</keyword>
<protein>
    <recommendedName>
        <fullName evidence="6">Probable membrane transporter protein</fullName>
    </recommendedName>
</protein>
<feature type="transmembrane region" description="Helical" evidence="6">
    <location>
        <begin position="246"/>
        <end position="264"/>
    </location>
</feature>
<keyword evidence="3 6" id="KW-0812">Transmembrane</keyword>
<feature type="transmembrane region" description="Helical" evidence="6">
    <location>
        <begin position="48"/>
        <end position="70"/>
    </location>
</feature>
<sequence>MPLVEVIALIALGLCSGLLAGLFGVGGGAVIVPALMLLFPLFDLGGPWLAHLAVGTSLATIIGTGIASTLAHHGRGGVRWELVARLAPGIVLGAWIGAALAGLLPELWLRRLFAVFLAVMGLRMVLRARAPAGARPLPGWRGMLGAGGGIGGLSALVGIGGGTLTVPFLGAHGVEMRQAVGTSAACGLPIALAGMIGFVVVGWGREGLPVGSTGFVYWPAVLAILLASIPSAPLGARLAHTLPVALLKRLFGALLLLIATRLALGG</sequence>
<feature type="transmembrane region" description="Helical" evidence="6">
    <location>
        <begin position="179"/>
        <end position="203"/>
    </location>
</feature>
<dbReference type="EMBL" id="LSYU01000038">
    <property type="protein sequence ID" value="KXX65176.1"/>
    <property type="molecule type" value="Genomic_DNA"/>
</dbReference>
<feature type="transmembrane region" description="Helical" evidence="6">
    <location>
        <begin position="82"/>
        <end position="102"/>
    </location>
</feature>
<dbReference type="PANTHER" id="PTHR43483">
    <property type="entry name" value="MEMBRANE TRANSPORTER PROTEIN HI_0806-RELATED"/>
    <property type="match status" value="1"/>
</dbReference>
<evidence type="ECO:0000313" key="7">
    <source>
        <dbReference type="EMBL" id="KXX65176.1"/>
    </source>
</evidence>
<dbReference type="InterPro" id="IPR002781">
    <property type="entry name" value="TM_pro_TauE-like"/>
</dbReference>
<dbReference type="RefSeq" id="WP_062273823.1">
    <property type="nucleotide sequence ID" value="NZ_LSYU01000038.1"/>
</dbReference>
<evidence type="ECO:0000256" key="5">
    <source>
        <dbReference type="ARBA" id="ARBA00023136"/>
    </source>
</evidence>
<dbReference type="Proteomes" id="UP000075766">
    <property type="component" value="Unassembled WGS sequence"/>
</dbReference>
<proteinExistence type="inferred from homology"/>
<evidence type="ECO:0000256" key="4">
    <source>
        <dbReference type="ARBA" id="ARBA00022989"/>
    </source>
</evidence>
<evidence type="ECO:0000313" key="8">
    <source>
        <dbReference type="Proteomes" id="UP000075766"/>
    </source>
</evidence>
<evidence type="ECO:0000256" key="6">
    <source>
        <dbReference type="RuleBase" id="RU363041"/>
    </source>
</evidence>
<comment type="caution">
    <text evidence="7">The sequence shown here is derived from an EMBL/GenBank/DDBJ whole genome shotgun (WGS) entry which is preliminary data.</text>
</comment>
<organism evidence="7 8">
    <name type="scientific">Marichromatium gracile</name>
    <name type="common">Chromatium gracile</name>
    <dbReference type="NCBI Taxonomy" id="1048"/>
    <lineage>
        <taxon>Bacteria</taxon>
        <taxon>Pseudomonadati</taxon>
        <taxon>Pseudomonadota</taxon>
        <taxon>Gammaproteobacteria</taxon>
        <taxon>Chromatiales</taxon>
        <taxon>Chromatiaceae</taxon>
        <taxon>Marichromatium</taxon>
    </lineage>
</organism>
<keyword evidence="4 6" id="KW-1133">Transmembrane helix</keyword>
<comment type="similarity">
    <text evidence="2 6">Belongs to the 4-toluene sulfonate uptake permease (TSUP) (TC 2.A.102) family.</text>
</comment>
<keyword evidence="6" id="KW-1003">Cell membrane</keyword>
<keyword evidence="5 6" id="KW-0472">Membrane</keyword>
<feature type="transmembrane region" description="Helical" evidence="6">
    <location>
        <begin position="108"/>
        <end position="126"/>
    </location>
</feature>
<accession>A0ABR5VIN5</accession>
<reference evidence="7 8" key="1">
    <citation type="submission" date="2016-02" db="EMBL/GenBank/DDBJ databases">
        <title>Genome sequence of Marichromatium gracile YL-28, a purple sulfur bacterium.</title>
        <authorList>
            <person name="Zhao C."/>
            <person name="Hong X."/>
            <person name="Chen S."/>
            <person name="Yang S."/>
        </authorList>
    </citation>
    <scope>NUCLEOTIDE SEQUENCE [LARGE SCALE GENOMIC DNA]</scope>
    <source>
        <strain evidence="7 8">YL28</strain>
    </source>
</reference>
<feature type="transmembrane region" description="Helical" evidence="6">
    <location>
        <begin position="215"/>
        <end position="234"/>
    </location>
</feature>
<dbReference type="PANTHER" id="PTHR43483:SF3">
    <property type="entry name" value="MEMBRANE TRANSPORTER PROTEIN HI_0806-RELATED"/>
    <property type="match status" value="1"/>
</dbReference>
<gene>
    <name evidence="7" type="ORF">AY586_11035</name>
</gene>
<evidence type="ECO:0000256" key="3">
    <source>
        <dbReference type="ARBA" id="ARBA00022692"/>
    </source>
</evidence>